<dbReference type="AlphaFoldDB" id="A0A318U2P7"/>
<dbReference type="SUPFAM" id="SSF53098">
    <property type="entry name" value="Ribonuclease H-like"/>
    <property type="match status" value="1"/>
</dbReference>
<gene>
    <name evidence="1" type="ORF">C8J30_1072</name>
</gene>
<dbReference type="GO" id="GO:0015074">
    <property type="term" value="P:DNA integration"/>
    <property type="evidence" value="ECO:0007669"/>
    <property type="project" value="InterPro"/>
</dbReference>
<dbReference type="GO" id="GO:0003676">
    <property type="term" value="F:nucleic acid binding"/>
    <property type="evidence" value="ECO:0007669"/>
    <property type="project" value="InterPro"/>
</dbReference>
<dbReference type="SUPFAM" id="SSF51011">
    <property type="entry name" value="Glycosyl hydrolase domain"/>
    <property type="match status" value="1"/>
</dbReference>
<sequence length="243" mass="27618">MNRTIKEATVKRFHYDSHDQLRTHLADFMAAYNFARRLKTLGGLTPYEYICKIWTSEPDRFILNPIHQMPGLNNIPVWFFRDGVGHLRETVSPELFVVAEDWKPDVGALRDYLDKVDTQLALFDVGLHMKFHEASRAGDDFDLRQIFDASFLAEVPEQAVTFAENHDTAESPGSVTVLTNGDRAEKWVDLGPDRAGARFRDFLGHLESELVLDAAGRLASQARRCRAYCASASVHPRQRAELK</sequence>
<dbReference type="InterPro" id="IPR036397">
    <property type="entry name" value="RNaseH_sf"/>
</dbReference>
<organism evidence="1 2">
    <name type="scientific">Rhodobacter viridis</name>
    <dbReference type="NCBI Taxonomy" id="1054202"/>
    <lineage>
        <taxon>Bacteria</taxon>
        <taxon>Pseudomonadati</taxon>
        <taxon>Pseudomonadota</taxon>
        <taxon>Alphaproteobacteria</taxon>
        <taxon>Rhodobacterales</taxon>
        <taxon>Rhodobacter group</taxon>
        <taxon>Rhodobacter</taxon>
    </lineage>
</organism>
<evidence type="ECO:0008006" key="3">
    <source>
        <dbReference type="Google" id="ProtNLM"/>
    </source>
</evidence>
<dbReference type="Gene3D" id="3.20.20.80">
    <property type="entry name" value="Glycosidases"/>
    <property type="match status" value="1"/>
</dbReference>
<dbReference type="EMBL" id="QJTK01000007">
    <property type="protein sequence ID" value="PYF09633.1"/>
    <property type="molecule type" value="Genomic_DNA"/>
</dbReference>
<accession>A0A318U2P7</accession>
<dbReference type="InterPro" id="IPR012337">
    <property type="entry name" value="RNaseH-like_sf"/>
</dbReference>
<keyword evidence="2" id="KW-1185">Reference proteome</keyword>
<dbReference type="Proteomes" id="UP000247727">
    <property type="component" value="Unassembled WGS sequence"/>
</dbReference>
<evidence type="ECO:0000313" key="2">
    <source>
        <dbReference type="Proteomes" id="UP000247727"/>
    </source>
</evidence>
<name>A0A318U2P7_9RHOB</name>
<dbReference type="SUPFAM" id="SSF51445">
    <property type="entry name" value="(Trans)glycosidases"/>
    <property type="match status" value="1"/>
</dbReference>
<reference evidence="1 2" key="1">
    <citation type="submission" date="2018-06" db="EMBL/GenBank/DDBJ databases">
        <title>Genomic Encyclopedia of Type Strains, Phase III (KMG-III): the genomes of soil and plant-associated and newly described type strains.</title>
        <authorList>
            <person name="Whitman W."/>
        </authorList>
    </citation>
    <scope>NUCLEOTIDE SEQUENCE [LARGE SCALE GENOMIC DNA]</scope>
    <source>
        <strain evidence="1 2">JA737</strain>
    </source>
</reference>
<evidence type="ECO:0000313" key="1">
    <source>
        <dbReference type="EMBL" id="PYF09633.1"/>
    </source>
</evidence>
<protein>
    <recommendedName>
        <fullName evidence="3">Integrase catalytic domain-containing protein</fullName>
    </recommendedName>
</protein>
<dbReference type="Gene3D" id="3.30.420.10">
    <property type="entry name" value="Ribonuclease H-like superfamily/Ribonuclease H"/>
    <property type="match status" value="1"/>
</dbReference>
<comment type="caution">
    <text evidence="1">The sequence shown here is derived from an EMBL/GenBank/DDBJ whole genome shotgun (WGS) entry which is preliminary data.</text>
</comment>
<proteinExistence type="predicted"/>
<dbReference type="InterPro" id="IPR017853">
    <property type="entry name" value="GH"/>
</dbReference>